<dbReference type="EMBL" id="BA000004">
    <property type="protein sequence ID" value="BAB04115.1"/>
    <property type="molecule type" value="Genomic_DNA"/>
</dbReference>
<dbReference type="PANTHER" id="PTHR32322:SF18">
    <property type="entry name" value="S-ADENOSYLMETHIONINE_S-ADENOSYLHOMOCYSTEINE TRANSPORTER"/>
    <property type="match status" value="1"/>
</dbReference>
<evidence type="ECO:0000256" key="6">
    <source>
        <dbReference type="ARBA" id="ARBA00023136"/>
    </source>
</evidence>
<dbReference type="AlphaFoldDB" id="Q9KFT1"/>
<feature type="transmembrane region" description="Helical" evidence="7">
    <location>
        <begin position="175"/>
        <end position="196"/>
    </location>
</feature>
<dbReference type="KEGG" id="bha:BH0396"/>
<evidence type="ECO:0000256" key="7">
    <source>
        <dbReference type="SAM" id="Phobius"/>
    </source>
</evidence>
<feature type="domain" description="EamA" evidence="8">
    <location>
        <begin position="4"/>
        <end position="134"/>
    </location>
</feature>
<dbReference type="OrthoDB" id="67135at2"/>
<feature type="transmembrane region" description="Helical" evidence="7">
    <location>
        <begin position="267"/>
        <end position="285"/>
    </location>
</feature>
<comment type="similarity">
    <text evidence="2">Belongs to the EamA transporter family.</text>
</comment>
<dbReference type="STRING" id="272558.gene:10726249"/>
<dbReference type="InterPro" id="IPR037185">
    <property type="entry name" value="EmrE-like"/>
</dbReference>
<dbReference type="InterPro" id="IPR050638">
    <property type="entry name" value="AA-Vitamin_Transporters"/>
</dbReference>
<dbReference type="GO" id="GO:0005886">
    <property type="term" value="C:plasma membrane"/>
    <property type="evidence" value="ECO:0007669"/>
    <property type="project" value="UniProtKB-SubCell"/>
</dbReference>
<feature type="transmembrane region" description="Helical" evidence="7">
    <location>
        <begin position="62"/>
        <end position="81"/>
    </location>
</feature>
<keyword evidence="10" id="KW-1185">Reference proteome</keyword>
<feature type="transmembrane region" description="Helical" evidence="7">
    <location>
        <begin position="25"/>
        <end position="50"/>
    </location>
</feature>
<dbReference type="InterPro" id="IPR000620">
    <property type="entry name" value="EamA_dom"/>
</dbReference>
<dbReference type="eggNOG" id="COG0697">
    <property type="taxonomic scope" value="Bacteria"/>
</dbReference>
<evidence type="ECO:0000313" key="9">
    <source>
        <dbReference type="EMBL" id="BAB04115.1"/>
    </source>
</evidence>
<dbReference type="Pfam" id="PF00892">
    <property type="entry name" value="EamA"/>
    <property type="match status" value="2"/>
</dbReference>
<name>Q9KFT1_HALH5</name>
<dbReference type="RefSeq" id="WP_010896574.1">
    <property type="nucleotide sequence ID" value="NC_002570.2"/>
</dbReference>
<reference evidence="9 10" key="1">
    <citation type="journal article" date="2000" name="Nucleic Acids Res.">
        <title>Complete genome sequence of the alkaliphilic bacterium Bacillus halodurans and genomic sequence comparison with Bacillus subtilis.</title>
        <authorList>
            <person name="Takami H."/>
            <person name="Nakasone K."/>
            <person name="Takaki Y."/>
            <person name="Maeno G."/>
            <person name="Sasaki R."/>
            <person name="Masui N."/>
            <person name="Fuji F."/>
            <person name="Hirama C."/>
            <person name="Nakamura Y."/>
            <person name="Ogasawara N."/>
            <person name="Kuhara S."/>
            <person name="Horikoshi K."/>
        </authorList>
    </citation>
    <scope>NUCLEOTIDE SEQUENCE [LARGE SCALE GENOMIC DNA]</scope>
    <source>
        <strain evidence="10">ATCC BAA-125 / DSM 18197 / FERM 7344 / JCM 9153 / C-125</strain>
    </source>
</reference>
<keyword evidence="3" id="KW-1003">Cell membrane</keyword>
<feature type="domain" description="EamA" evidence="8">
    <location>
        <begin position="148"/>
        <end position="286"/>
    </location>
</feature>
<dbReference type="Proteomes" id="UP000001258">
    <property type="component" value="Chromosome"/>
</dbReference>
<evidence type="ECO:0000259" key="8">
    <source>
        <dbReference type="Pfam" id="PF00892"/>
    </source>
</evidence>
<feature type="transmembrane region" description="Helical" evidence="7">
    <location>
        <begin position="146"/>
        <end position="163"/>
    </location>
</feature>
<comment type="subcellular location">
    <subcellularLocation>
        <location evidence="1">Cell membrane</location>
        <topology evidence="1">Multi-pass membrane protein</topology>
    </subcellularLocation>
</comment>
<dbReference type="HOGENOM" id="CLU_033863_5_2_9"/>
<evidence type="ECO:0000256" key="2">
    <source>
        <dbReference type="ARBA" id="ARBA00007362"/>
    </source>
</evidence>
<gene>
    <name evidence="9" type="ordered locus">BH0396</name>
</gene>
<feature type="transmembrane region" description="Helical" evidence="7">
    <location>
        <begin position="87"/>
        <end position="111"/>
    </location>
</feature>
<organism evidence="9 10">
    <name type="scientific">Halalkalibacterium halodurans (strain ATCC BAA-125 / DSM 18197 / FERM 7344 / JCM 9153 / C-125)</name>
    <name type="common">Bacillus halodurans</name>
    <dbReference type="NCBI Taxonomy" id="272558"/>
    <lineage>
        <taxon>Bacteria</taxon>
        <taxon>Bacillati</taxon>
        <taxon>Bacillota</taxon>
        <taxon>Bacilli</taxon>
        <taxon>Bacillales</taxon>
        <taxon>Bacillaceae</taxon>
        <taxon>Halalkalibacterium (ex Joshi et al. 2022)</taxon>
    </lineage>
</organism>
<keyword evidence="6 7" id="KW-0472">Membrane</keyword>
<protein>
    <submittedName>
        <fullName evidence="9">BH0396 protein</fullName>
    </submittedName>
</protein>
<feature type="transmembrane region" description="Helical" evidence="7">
    <location>
        <begin position="211"/>
        <end position="231"/>
    </location>
</feature>
<evidence type="ECO:0000256" key="5">
    <source>
        <dbReference type="ARBA" id="ARBA00022989"/>
    </source>
</evidence>
<dbReference type="PIR" id="D83699">
    <property type="entry name" value="D83699"/>
</dbReference>
<feature type="transmembrane region" description="Helical" evidence="7">
    <location>
        <begin position="123"/>
        <end position="140"/>
    </location>
</feature>
<evidence type="ECO:0000313" key="10">
    <source>
        <dbReference type="Proteomes" id="UP000001258"/>
    </source>
</evidence>
<proteinExistence type="inferred from homology"/>
<evidence type="ECO:0000256" key="3">
    <source>
        <dbReference type="ARBA" id="ARBA00022475"/>
    </source>
</evidence>
<accession>Q9KFT1</accession>
<keyword evidence="5 7" id="KW-1133">Transmembrane helix</keyword>
<evidence type="ECO:0000256" key="4">
    <source>
        <dbReference type="ARBA" id="ARBA00022692"/>
    </source>
</evidence>
<evidence type="ECO:0000256" key="1">
    <source>
        <dbReference type="ARBA" id="ARBA00004651"/>
    </source>
</evidence>
<sequence length="305" mass="33556">MRLYVMLLSLSLIWGFSFVFIEHLLGIVGVWGTVVVRCFAGAIILLPILLMRRKLFYRPAPWKALMIVGIFNAGLPWGLIALSQTEIYSSTAAVLNALTPLFTGLIGFLLYSNALSRQQWGGIVLGFSGVVVLTGFQLQLLAPEHFVGVGTMILATICYGFASQYVKRHLHDTDVVLITTFSLLFGGLVGLIGMWITDSLHVVRVPLTIDWLSLISIIGLGCLGSGMAHLLYYDLMKKGGPEFATTVTYLIPMTAIIWGKLFLDELITKNIVIGMLMILMGVYFTSRKRNVCSKANEDSNKGELA</sequence>
<dbReference type="PANTHER" id="PTHR32322">
    <property type="entry name" value="INNER MEMBRANE TRANSPORTER"/>
    <property type="match status" value="1"/>
</dbReference>
<keyword evidence="4 7" id="KW-0812">Transmembrane</keyword>
<feature type="transmembrane region" description="Helical" evidence="7">
    <location>
        <begin position="243"/>
        <end position="261"/>
    </location>
</feature>
<dbReference type="SUPFAM" id="SSF103481">
    <property type="entry name" value="Multidrug resistance efflux transporter EmrE"/>
    <property type="match status" value="2"/>
</dbReference>